<evidence type="ECO:0000256" key="3">
    <source>
        <dbReference type="SAM" id="Coils"/>
    </source>
</evidence>
<name>A0A8J5G8S5_ZINOF</name>
<feature type="compositionally biased region" description="Basic and acidic residues" evidence="4">
    <location>
        <begin position="1"/>
        <end position="18"/>
    </location>
</feature>
<feature type="compositionally biased region" description="Polar residues" evidence="4">
    <location>
        <begin position="170"/>
        <end position="189"/>
    </location>
</feature>
<gene>
    <name evidence="6" type="ORF">ZIOFF_049114</name>
</gene>
<evidence type="ECO:0008006" key="8">
    <source>
        <dbReference type="Google" id="ProtNLM"/>
    </source>
</evidence>
<evidence type="ECO:0000313" key="7">
    <source>
        <dbReference type="Proteomes" id="UP000734854"/>
    </source>
</evidence>
<sequence>MDRRSWLWRRKSSEKSPGETESSGSVSSQSERYSDDQRSSFAARYFHGESMECARLSKKFEIVLIYVGIELFISVEVVVFHGSRVVGLMVTLPDHIPLIFNLGKALAPRAMTLAEGMGVFQVDGLLLVKVSIVLSLKDWVAAKMLGHMGMIGCSCYTVDTLVLQREATKASPNDTSTSHAQSPEVASNTCDSEVDETVKRLTQKLSAALLNISAKEELVKQHAKVAEDAVSGWEQAEAEVVTLKQQLETAVEKNTSLEDRINQLERALEERVSQRHRFREDQEGKVHDLATDKGCKWESEKHEFEKQLAETKPHLDTAKIELKALDHGLQARLETVEKENTALKSEVHSLFKDLHVLLLERELSNKAAETASKQHLESIKKITKLEAECRWLHHINYKLSSTSDPKVIGSSICVESFTDSKSDSGDRLTCVDIELGCSDSWASALIAELDQFKGEKPTSKNIDASDEIELMDDFLEMERLVALPETDTGIIQLEDNSCQVINDNLHIKNEIKDHKLIKLEEKVEKLEHEKEEMRIALAESHRQLEVSCNLLMEAENKIVEMQTKMDLANELKARTVVDLEGMWKELETQLELSYSENRKLYEEVSLLEERLKADRVMSAEYQAELEIAVVARLELDSQLKSAHQEVGTLNEKIGVLECHLKEGRALSSELEAKVNALQATNKALETRLDHANSEVGKIKEKVNFWELKADEETKLSAEYAIKLEAAEAAIMKLELDLESAKEFANKIEATEAAKLSVEIQLELAHLEVQKLSDKASFLERRVDEERALSAEYAAQCHKFEGEFLRISREADLYRTSRSNREFKIKQERELVVAAGKLEECQKTIASLNRQLKSLTTLDGDILEAEMLEHRVSIQDHDGSNAFNGFLCNNPLEVVGSYKFSNGSERGSVESSSASLLSSASSPNSSAITRTLLSRSRSTTC</sequence>
<feature type="coiled-coil region" evidence="3">
    <location>
        <begin position="233"/>
        <end position="281"/>
    </location>
</feature>
<dbReference type="PANTHER" id="PTHR31580">
    <property type="entry name" value="FILAMENT-LIKE PLANT PROTEIN 4"/>
    <property type="match status" value="1"/>
</dbReference>
<dbReference type="AlphaFoldDB" id="A0A8J5G8S5"/>
<dbReference type="PANTHER" id="PTHR31580:SF49">
    <property type="entry name" value="FILAMENT-LIKE PLANT PROTEIN 3"/>
    <property type="match status" value="1"/>
</dbReference>
<protein>
    <recommendedName>
        <fullName evidence="8">Filament-like plant protein 3</fullName>
    </recommendedName>
</protein>
<keyword evidence="2 3" id="KW-0175">Coiled coil</keyword>
<feature type="coiled-coil region" evidence="3">
    <location>
        <begin position="509"/>
        <end position="571"/>
    </location>
</feature>
<feature type="coiled-coil region" evidence="3">
    <location>
        <begin position="667"/>
        <end position="788"/>
    </location>
</feature>
<dbReference type="Proteomes" id="UP000734854">
    <property type="component" value="Unassembled WGS sequence"/>
</dbReference>
<proteinExistence type="inferred from homology"/>
<feature type="transmembrane region" description="Helical" evidence="5">
    <location>
        <begin position="60"/>
        <end position="80"/>
    </location>
</feature>
<dbReference type="EMBL" id="JACMSC010000013">
    <property type="protein sequence ID" value="KAG6494095.1"/>
    <property type="molecule type" value="Genomic_DNA"/>
</dbReference>
<accession>A0A8J5G8S5</accession>
<evidence type="ECO:0000256" key="2">
    <source>
        <dbReference type="ARBA" id="ARBA00023054"/>
    </source>
</evidence>
<comment type="caution">
    <text evidence="6">The sequence shown here is derived from an EMBL/GenBank/DDBJ whole genome shotgun (WGS) entry which is preliminary data.</text>
</comment>
<evidence type="ECO:0000256" key="1">
    <source>
        <dbReference type="ARBA" id="ARBA00005921"/>
    </source>
</evidence>
<evidence type="ECO:0000313" key="6">
    <source>
        <dbReference type="EMBL" id="KAG6494095.1"/>
    </source>
</evidence>
<feature type="compositionally biased region" description="Low complexity" evidence="4">
    <location>
        <begin position="19"/>
        <end position="31"/>
    </location>
</feature>
<feature type="region of interest" description="Disordered" evidence="4">
    <location>
        <begin position="1"/>
        <end position="34"/>
    </location>
</feature>
<evidence type="ECO:0000256" key="4">
    <source>
        <dbReference type="SAM" id="MobiDB-lite"/>
    </source>
</evidence>
<keyword evidence="7" id="KW-1185">Reference proteome</keyword>
<comment type="similarity">
    <text evidence="1">Belongs to the FPP family.</text>
</comment>
<dbReference type="SUPFAM" id="SSF57997">
    <property type="entry name" value="Tropomyosin"/>
    <property type="match status" value="1"/>
</dbReference>
<keyword evidence="5" id="KW-0812">Transmembrane</keyword>
<keyword evidence="5" id="KW-0472">Membrane</keyword>
<dbReference type="InterPro" id="IPR008587">
    <property type="entry name" value="FPP_plant"/>
</dbReference>
<evidence type="ECO:0000256" key="5">
    <source>
        <dbReference type="SAM" id="Phobius"/>
    </source>
</evidence>
<organism evidence="6 7">
    <name type="scientific">Zingiber officinale</name>
    <name type="common">Ginger</name>
    <name type="synonym">Amomum zingiber</name>
    <dbReference type="NCBI Taxonomy" id="94328"/>
    <lineage>
        <taxon>Eukaryota</taxon>
        <taxon>Viridiplantae</taxon>
        <taxon>Streptophyta</taxon>
        <taxon>Embryophyta</taxon>
        <taxon>Tracheophyta</taxon>
        <taxon>Spermatophyta</taxon>
        <taxon>Magnoliopsida</taxon>
        <taxon>Liliopsida</taxon>
        <taxon>Zingiberales</taxon>
        <taxon>Zingiberaceae</taxon>
        <taxon>Zingiber</taxon>
    </lineage>
</organism>
<keyword evidence="5" id="KW-1133">Transmembrane helix</keyword>
<feature type="region of interest" description="Disordered" evidence="4">
    <location>
        <begin position="169"/>
        <end position="189"/>
    </location>
</feature>
<dbReference type="Pfam" id="PF05911">
    <property type="entry name" value="FPP"/>
    <property type="match status" value="3"/>
</dbReference>
<reference evidence="6 7" key="1">
    <citation type="submission" date="2020-08" db="EMBL/GenBank/DDBJ databases">
        <title>Plant Genome Project.</title>
        <authorList>
            <person name="Zhang R.-G."/>
        </authorList>
    </citation>
    <scope>NUCLEOTIDE SEQUENCE [LARGE SCALE GENOMIC DNA]</scope>
    <source>
        <tissue evidence="6">Rhizome</tissue>
    </source>
</reference>